<dbReference type="Proteomes" id="UP000499080">
    <property type="component" value="Unassembled WGS sequence"/>
</dbReference>
<dbReference type="AlphaFoldDB" id="A0A4Y2UFY5"/>
<comment type="caution">
    <text evidence="2">The sequence shown here is derived from an EMBL/GenBank/DDBJ whole genome shotgun (WGS) entry which is preliminary data.</text>
</comment>
<keyword evidence="3" id="KW-1185">Reference proteome</keyword>
<reference evidence="2 3" key="1">
    <citation type="journal article" date="2019" name="Sci. Rep.">
        <title>Orb-weaving spider Araneus ventricosus genome elucidates the spidroin gene catalogue.</title>
        <authorList>
            <person name="Kono N."/>
            <person name="Nakamura H."/>
            <person name="Ohtoshi R."/>
            <person name="Moran D.A.P."/>
            <person name="Shinohara A."/>
            <person name="Yoshida Y."/>
            <person name="Fujiwara M."/>
            <person name="Mori M."/>
            <person name="Tomita M."/>
            <person name="Arakawa K."/>
        </authorList>
    </citation>
    <scope>NUCLEOTIDE SEQUENCE [LARGE SCALE GENOMIC DNA]</scope>
</reference>
<feature type="region of interest" description="Disordered" evidence="1">
    <location>
        <begin position="1"/>
        <end position="23"/>
    </location>
</feature>
<dbReference type="EMBL" id="BGPR01036309">
    <property type="protein sequence ID" value="GBO11463.1"/>
    <property type="molecule type" value="Genomic_DNA"/>
</dbReference>
<organism evidence="2 3">
    <name type="scientific">Araneus ventricosus</name>
    <name type="common">Orbweaver spider</name>
    <name type="synonym">Epeira ventricosa</name>
    <dbReference type="NCBI Taxonomy" id="182803"/>
    <lineage>
        <taxon>Eukaryota</taxon>
        <taxon>Metazoa</taxon>
        <taxon>Ecdysozoa</taxon>
        <taxon>Arthropoda</taxon>
        <taxon>Chelicerata</taxon>
        <taxon>Arachnida</taxon>
        <taxon>Araneae</taxon>
        <taxon>Araneomorphae</taxon>
        <taxon>Entelegynae</taxon>
        <taxon>Araneoidea</taxon>
        <taxon>Araneidae</taxon>
        <taxon>Araneus</taxon>
    </lineage>
</organism>
<evidence type="ECO:0000313" key="2">
    <source>
        <dbReference type="EMBL" id="GBO11463.1"/>
    </source>
</evidence>
<sequence>MTAPRNANPSTTPNLSAPCQNRASMRKPKWNWSGMEWKVGPLNFPLPVCISIARFGLPGHKSGEFGTFFWEGGACRVRFKEIIGEGGNRSDWIGVARSGHE</sequence>
<accession>A0A4Y2UFY5</accession>
<proteinExistence type="predicted"/>
<gene>
    <name evidence="2" type="ORF">AVEN_58215_1</name>
</gene>
<protein>
    <submittedName>
        <fullName evidence="2">Uncharacterized protein</fullName>
    </submittedName>
</protein>
<evidence type="ECO:0000256" key="1">
    <source>
        <dbReference type="SAM" id="MobiDB-lite"/>
    </source>
</evidence>
<name>A0A4Y2UFY5_ARAVE</name>
<evidence type="ECO:0000313" key="3">
    <source>
        <dbReference type="Proteomes" id="UP000499080"/>
    </source>
</evidence>